<dbReference type="EC" id="3.4.21.107" evidence="4"/>
<feature type="binding site" evidence="15">
    <location>
        <begin position="242"/>
        <end position="244"/>
    </location>
    <ligand>
        <name>substrate</name>
    </ligand>
</feature>
<feature type="active site" description="Charge relay system" evidence="14">
    <location>
        <position position="133"/>
    </location>
</feature>
<evidence type="ECO:0000256" key="10">
    <source>
        <dbReference type="ARBA" id="ARBA00022801"/>
    </source>
</evidence>
<dbReference type="SUPFAM" id="SSF50156">
    <property type="entry name" value="PDZ domain-like"/>
    <property type="match status" value="2"/>
</dbReference>
<dbReference type="Gene3D" id="2.40.10.120">
    <property type="match status" value="1"/>
</dbReference>
<evidence type="ECO:0000256" key="16">
    <source>
        <dbReference type="SAM" id="MobiDB-lite"/>
    </source>
</evidence>
<dbReference type="GO" id="GO:0004252">
    <property type="term" value="F:serine-type endopeptidase activity"/>
    <property type="evidence" value="ECO:0007669"/>
    <property type="project" value="InterPro"/>
</dbReference>
<dbReference type="SUPFAM" id="SSF50494">
    <property type="entry name" value="Trypsin-like serine proteases"/>
    <property type="match status" value="1"/>
</dbReference>
<feature type="binding site" evidence="15">
    <location>
        <position position="133"/>
    </location>
    <ligand>
        <name>substrate</name>
    </ligand>
</feature>
<dbReference type="InterPro" id="IPR001940">
    <property type="entry name" value="Peptidase_S1C"/>
</dbReference>
<evidence type="ECO:0000313" key="20">
    <source>
        <dbReference type="Proteomes" id="UP000594688"/>
    </source>
</evidence>
<dbReference type="InterPro" id="IPR001478">
    <property type="entry name" value="PDZ"/>
</dbReference>
<dbReference type="NCBIfam" id="TIGR02037">
    <property type="entry name" value="degP_htrA_DO"/>
    <property type="match status" value="1"/>
</dbReference>
<dbReference type="Proteomes" id="UP000594688">
    <property type="component" value="Chromosome"/>
</dbReference>
<gene>
    <name evidence="19" type="ORF">G3M70_12765</name>
</gene>
<evidence type="ECO:0000256" key="4">
    <source>
        <dbReference type="ARBA" id="ARBA00013035"/>
    </source>
</evidence>
<evidence type="ECO:0000256" key="6">
    <source>
        <dbReference type="ARBA" id="ARBA00022670"/>
    </source>
</evidence>
<feature type="binding site" evidence="15">
    <location>
        <position position="166"/>
    </location>
    <ligand>
        <name>substrate</name>
    </ligand>
</feature>
<dbReference type="InterPro" id="IPR009003">
    <property type="entry name" value="Peptidase_S1_PA"/>
</dbReference>
<comment type="similarity">
    <text evidence="3">Belongs to the peptidase S1C family.</text>
</comment>
<dbReference type="Pfam" id="PF13365">
    <property type="entry name" value="Trypsin_2"/>
    <property type="match status" value="1"/>
</dbReference>
<evidence type="ECO:0000256" key="15">
    <source>
        <dbReference type="PIRSR" id="PIRSR611782-2"/>
    </source>
</evidence>
<keyword evidence="12" id="KW-0346">Stress response</keyword>
<dbReference type="InterPro" id="IPR036034">
    <property type="entry name" value="PDZ_sf"/>
</dbReference>
<name>A0A7T0G0V2_9BACT</name>
<dbReference type="InterPro" id="IPR011782">
    <property type="entry name" value="Pept_S1C_Do"/>
</dbReference>
<dbReference type="GO" id="GO:0006508">
    <property type="term" value="P:proteolysis"/>
    <property type="evidence" value="ECO:0007669"/>
    <property type="project" value="UniProtKB-KW"/>
</dbReference>
<organism evidence="19 20">
    <name type="scientific">Candidatus Nitronauta litoralis</name>
    <dbReference type="NCBI Taxonomy" id="2705533"/>
    <lineage>
        <taxon>Bacteria</taxon>
        <taxon>Pseudomonadati</taxon>
        <taxon>Nitrospinota/Tectimicrobiota group</taxon>
        <taxon>Nitrospinota</taxon>
        <taxon>Nitrospinia</taxon>
        <taxon>Nitrospinales</taxon>
        <taxon>Nitrospinaceae</taxon>
        <taxon>Candidatus Nitronauta</taxon>
    </lineage>
</organism>
<dbReference type="EMBL" id="CP048685">
    <property type="protein sequence ID" value="QPJ62700.1"/>
    <property type="molecule type" value="Genomic_DNA"/>
</dbReference>
<evidence type="ECO:0000256" key="8">
    <source>
        <dbReference type="ARBA" id="ARBA00022737"/>
    </source>
</evidence>
<evidence type="ECO:0000256" key="2">
    <source>
        <dbReference type="ARBA" id="ARBA00004418"/>
    </source>
</evidence>
<sequence>MTGLKRKWCGSLLLATLLCFPVSQGSGFLSGVLLKEASALTADNMALGSNIFVEIAKKQNPAVVNISIKGKSPEPSLRGPAPQRPNPKGPRGQDPFRDFYDRFFGERENNRPKRGMGSGFIIDEKGHILTNYHVVDGADEITVSVTTGDEEKEMTATLIGHDSKTDIALIKIVPKKGEPQKFHHLSFGNSDKLEVGEWVMAIGNPFGLSHTVTVGVVSAKDRTIGAGPYDEYIQTDASINPGNSGGPLINIKGEVIGINTAIISGNTGGNVGIGFAIPINVAKGILKDLREKGTVTRGWLGVMIQKITPELADSFKLNDDNGALVGDVIPEGPADKSGIKRGDVIVRFNNQVVKEMEELPKIVANTTPGKAVPVEVIRDGKAETIQVTIAVLKDNQTKVASLPRDRLGMEVQDITPELAQSLKLDTTEGVLVSNVDQGKSAGEAGIRRGDVITEINRKPVNNVGDYRSQTSSLKEDDTALMLVRRGGSTIYIAVKIQ</sequence>
<feature type="chain" id="PRO_5032432278" description="Probable periplasmic serine endoprotease DegP-like" evidence="17">
    <location>
        <begin position="26"/>
        <end position="497"/>
    </location>
</feature>
<evidence type="ECO:0000256" key="13">
    <source>
        <dbReference type="ARBA" id="ARBA00032850"/>
    </source>
</evidence>
<evidence type="ECO:0000256" key="12">
    <source>
        <dbReference type="ARBA" id="ARBA00023016"/>
    </source>
</evidence>
<dbReference type="Pfam" id="PF13180">
    <property type="entry name" value="PDZ_2"/>
    <property type="match status" value="2"/>
</dbReference>
<feature type="region of interest" description="Disordered" evidence="16">
    <location>
        <begin position="68"/>
        <end position="95"/>
    </location>
</feature>
<evidence type="ECO:0000256" key="7">
    <source>
        <dbReference type="ARBA" id="ARBA00022729"/>
    </source>
</evidence>
<evidence type="ECO:0000256" key="14">
    <source>
        <dbReference type="PIRSR" id="PIRSR611782-1"/>
    </source>
</evidence>
<evidence type="ECO:0000256" key="1">
    <source>
        <dbReference type="ARBA" id="ARBA00001772"/>
    </source>
</evidence>
<keyword evidence="7 17" id="KW-0732">Signal</keyword>
<evidence type="ECO:0000256" key="11">
    <source>
        <dbReference type="ARBA" id="ARBA00022825"/>
    </source>
</evidence>
<dbReference type="SMART" id="SM00228">
    <property type="entry name" value="PDZ"/>
    <property type="match status" value="2"/>
</dbReference>
<accession>A0A7T0G0V2</accession>
<keyword evidence="6 19" id="KW-0645">Protease</keyword>
<keyword evidence="11" id="KW-0720">Serine protease</keyword>
<evidence type="ECO:0000256" key="5">
    <source>
        <dbReference type="ARBA" id="ARBA00013958"/>
    </source>
</evidence>
<evidence type="ECO:0000259" key="18">
    <source>
        <dbReference type="PROSITE" id="PS50106"/>
    </source>
</evidence>
<dbReference type="AlphaFoldDB" id="A0A7T0G0V2"/>
<keyword evidence="8" id="KW-0677">Repeat</keyword>
<dbReference type="PANTHER" id="PTHR22939:SF130">
    <property type="entry name" value="PERIPLASMIC SERINE ENDOPROTEASE DEGP-LIKE-RELATED"/>
    <property type="match status" value="1"/>
</dbReference>
<evidence type="ECO:0000313" key="19">
    <source>
        <dbReference type="EMBL" id="QPJ62700.1"/>
    </source>
</evidence>
<protein>
    <recommendedName>
        <fullName evidence="5">Probable periplasmic serine endoprotease DegP-like</fullName>
        <ecNumber evidence="4">3.4.21.107</ecNumber>
    </recommendedName>
    <alternativeName>
        <fullName evidence="13">Protease Do</fullName>
    </alternativeName>
</protein>
<dbReference type="Gene3D" id="2.30.42.10">
    <property type="match status" value="2"/>
</dbReference>
<proteinExistence type="inferred from homology"/>
<evidence type="ECO:0000256" key="9">
    <source>
        <dbReference type="ARBA" id="ARBA00022764"/>
    </source>
</evidence>
<evidence type="ECO:0000256" key="17">
    <source>
        <dbReference type="SAM" id="SignalP"/>
    </source>
</evidence>
<feature type="active site" description="Charge relay system" evidence="14">
    <location>
        <position position="244"/>
    </location>
</feature>
<dbReference type="CDD" id="cd10839">
    <property type="entry name" value="cpPDZ1_DegP-like"/>
    <property type="match status" value="1"/>
</dbReference>
<comment type="subcellular location">
    <subcellularLocation>
        <location evidence="2">Periplasm</location>
    </subcellularLocation>
</comment>
<evidence type="ECO:0000256" key="3">
    <source>
        <dbReference type="ARBA" id="ARBA00010541"/>
    </source>
</evidence>
<keyword evidence="9" id="KW-0574">Periplasm</keyword>
<dbReference type="PRINTS" id="PR00834">
    <property type="entry name" value="PROTEASES2C"/>
</dbReference>
<feature type="active site" description="Charge relay system" evidence="14">
    <location>
        <position position="166"/>
    </location>
</feature>
<feature type="domain" description="PDZ" evidence="18">
    <location>
        <begin position="388"/>
        <end position="463"/>
    </location>
</feature>
<reference evidence="19 20" key="1">
    <citation type="submission" date="2020-02" db="EMBL/GenBank/DDBJ databases">
        <title>Genomic and physiological characterization of two novel Nitrospinaceae genera.</title>
        <authorList>
            <person name="Mueller A.J."/>
            <person name="Jung M.-Y."/>
            <person name="Strachan C.R."/>
            <person name="Herbold C.W."/>
            <person name="Kirkegaard R.H."/>
            <person name="Daims H."/>
        </authorList>
    </citation>
    <scope>NUCLEOTIDE SEQUENCE [LARGE SCALE GENOMIC DNA]</scope>
    <source>
        <strain evidence="19">EB</strain>
    </source>
</reference>
<dbReference type="PROSITE" id="PS50106">
    <property type="entry name" value="PDZ"/>
    <property type="match status" value="2"/>
</dbReference>
<feature type="signal peptide" evidence="17">
    <location>
        <begin position="1"/>
        <end position="25"/>
    </location>
</feature>
<keyword evidence="10" id="KW-0378">Hydrolase</keyword>
<dbReference type="KEGG" id="nli:G3M70_12765"/>
<feature type="domain" description="PDZ" evidence="18">
    <location>
        <begin position="296"/>
        <end position="380"/>
    </location>
</feature>
<comment type="catalytic activity">
    <reaction evidence="1">
        <text>Acts on substrates that are at least partially unfolded. The cleavage site P1 residue is normally between a pair of hydrophobic residues, such as Val-|-Val.</text>
        <dbReference type="EC" id="3.4.21.107"/>
    </reaction>
</comment>
<dbReference type="PANTHER" id="PTHR22939">
    <property type="entry name" value="SERINE PROTEASE FAMILY S1C HTRA-RELATED"/>
    <property type="match status" value="1"/>
</dbReference>